<dbReference type="Pfam" id="PF08818">
    <property type="entry name" value="DUF1801"/>
    <property type="match status" value="1"/>
</dbReference>
<organism evidence="2 4">
    <name type="scientific">Staphylococcus petrasii</name>
    <dbReference type="NCBI Taxonomy" id="1276936"/>
    <lineage>
        <taxon>Bacteria</taxon>
        <taxon>Bacillati</taxon>
        <taxon>Bacillota</taxon>
        <taxon>Bacilli</taxon>
        <taxon>Bacillales</taxon>
        <taxon>Staphylococcaceae</taxon>
        <taxon>Staphylococcus</taxon>
    </lineage>
</organism>
<reference evidence="2 4" key="1">
    <citation type="submission" date="2018-06" db="EMBL/GenBank/DDBJ databases">
        <authorList>
            <consortium name="Pathogen Informatics"/>
            <person name="Doyle S."/>
        </authorList>
    </citation>
    <scope>NUCLEOTIDE SEQUENCE [LARGE SCALE GENOMIC DNA]</scope>
    <source>
        <strain evidence="2 4">NCTC13830</strain>
    </source>
</reference>
<dbReference type="Proteomes" id="UP000254047">
    <property type="component" value="Unassembled WGS sequence"/>
</dbReference>
<evidence type="ECO:0000313" key="2">
    <source>
        <dbReference type="EMBL" id="SUM43046.1"/>
    </source>
</evidence>
<keyword evidence="5" id="KW-1185">Reference proteome</keyword>
<proteinExistence type="predicted"/>
<dbReference type="OrthoDB" id="214150at2"/>
<dbReference type="AlphaFoldDB" id="A0A380FXR1"/>
<feature type="domain" description="YdhG-like" evidence="1">
    <location>
        <begin position="20"/>
        <end position="118"/>
    </location>
</feature>
<name>A0A380FXR1_9STAP</name>
<dbReference type="Proteomes" id="UP000297598">
    <property type="component" value="Unassembled WGS sequence"/>
</dbReference>
<evidence type="ECO:0000313" key="5">
    <source>
        <dbReference type="Proteomes" id="UP000297598"/>
    </source>
</evidence>
<dbReference type="EMBL" id="SRLS01000012">
    <property type="protein sequence ID" value="TGE16733.1"/>
    <property type="molecule type" value="Genomic_DNA"/>
</dbReference>
<accession>A0A5F1B2H1</accession>
<dbReference type="GeneID" id="48901335"/>
<dbReference type="Pfam" id="PF13376">
    <property type="entry name" value="OmdA"/>
    <property type="match status" value="1"/>
</dbReference>
<dbReference type="SUPFAM" id="SSF159888">
    <property type="entry name" value="YdhG-like"/>
    <property type="match status" value="1"/>
</dbReference>
<dbReference type="RefSeq" id="WP_103298434.1">
    <property type="nucleotide sequence ID" value="NZ_AP040368.1"/>
</dbReference>
<protein>
    <submittedName>
        <fullName evidence="2">Molecular chaperone GroEL</fullName>
    </submittedName>
</protein>
<sequence>MTHKQANDKVLAFLEKDSQWKEAYQYLRDLIFEETKLEETYKWMHPCYTLNGANVVLIHGFKHYVALLFHKGAILEDQYHTLIQQTEKVQAARQLRFETLDEIKERRDEILYYVNEAIKVEKAGKKVEMKKTEDYDIPEELQSKLDEVPEFKEAFYNLTPGRQHQYIYHISQAKRSQTRQSRVEKYYNHILEGKGMHDK</sequence>
<reference evidence="3 5" key="2">
    <citation type="submission" date="2019-04" db="EMBL/GenBank/DDBJ databases">
        <title>Genomic characterization of Staphylococcus petrasii strains.</title>
        <authorList>
            <person name="Vrbovska V."/>
            <person name="Kovarovic V."/>
            <person name="Maslanova I."/>
            <person name="Indrakova A."/>
            <person name="Petras P."/>
            <person name="Sedo O."/>
            <person name="Svec P."/>
            <person name="Fisarova L."/>
            <person name="Sedlacek I."/>
            <person name="Doskar J."/>
            <person name="Pantucek R."/>
        </authorList>
    </citation>
    <scope>NUCLEOTIDE SEQUENCE [LARGE SCALE GENOMIC DNA]</scope>
    <source>
        <strain evidence="3 5">P5404</strain>
    </source>
</reference>
<dbReference type="EMBL" id="UHDO01000001">
    <property type="protein sequence ID" value="SUM43046.1"/>
    <property type="molecule type" value="Genomic_DNA"/>
</dbReference>
<evidence type="ECO:0000313" key="3">
    <source>
        <dbReference type="EMBL" id="TGE16733.1"/>
    </source>
</evidence>
<dbReference type="PIRSF" id="PIRSF021308">
    <property type="entry name" value="UCP021308"/>
    <property type="match status" value="1"/>
</dbReference>
<evidence type="ECO:0000259" key="1">
    <source>
        <dbReference type="Pfam" id="PF08818"/>
    </source>
</evidence>
<evidence type="ECO:0000313" key="4">
    <source>
        <dbReference type="Proteomes" id="UP000254047"/>
    </source>
</evidence>
<dbReference type="InterPro" id="IPR014922">
    <property type="entry name" value="YdhG-like"/>
</dbReference>
<accession>A0A380FXR1</accession>
<dbReference type="InterPro" id="IPR016786">
    <property type="entry name" value="YdeI_bac"/>
</dbReference>
<gene>
    <name evidence="3" type="ORF">BJR09_08500</name>
    <name evidence="2" type="ORF">NCTC13830_00571</name>
</gene>
<dbReference type="Gene3D" id="3.90.1150.200">
    <property type="match status" value="1"/>
</dbReference>